<proteinExistence type="predicted"/>
<evidence type="ECO:0000313" key="2">
    <source>
        <dbReference type="Proteomes" id="UP000001172"/>
    </source>
</evidence>
<sequence length="82" mass="9767">MGFVSCRIRCFRRWTTWVTSCKTIWGALVNFLIDCICHLKRFMQCTLQQTIPRSQTQQRPMLTDHRKRSVIHLLIGKRGRTT</sequence>
<reference evidence="1 2" key="1">
    <citation type="journal article" date="2004" name="Nucleic Acids Res.">
        <title>Thermoadaptation trait revealed by the genome sequence of thermophilic Geobacillus kaustophilus.</title>
        <authorList>
            <person name="Takami H."/>
            <person name="Takaki Y."/>
            <person name="Chee G.J."/>
            <person name="Nishi S."/>
            <person name="Shimamura S."/>
            <person name="Suzuki H."/>
            <person name="Matsui S."/>
            <person name="Uchiyama I."/>
        </authorList>
    </citation>
    <scope>NUCLEOTIDE SEQUENCE [LARGE SCALE GENOMIC DNA]</scope>
    <source>
        <strain evidence="1 2">HTA426</strain>
    </source>
</reference>
<dbReference type="Proteomes" id="UP000001172">
    <property type="component" value="Chromosome"/>
</dbReference>
<keyword evidence="2" id="KW-1185">Reference proteome</keyword>
<dbReference type="KEGG" id="gka:GK3250"/>
<organism evidence="1 2">
    <name type="scientific">Geobacillus kaustophilus (strain HTA426)</name>
    <dbReference type="NCBI Taxonomy" id="235909"/>
    <lineage>
        <taxon>Bacteria</taxon>
        <taxon>Bacillati</taxon>
        <taxon>Bacillota</taxon>
        <taxon>Bacilli</taxon>
        <taxon>Bacillales</taxon>
        <taxon>Anoxybacillaceae</taxon>
        <taxon>Geobacillus</taxon>
        <taxon>Geobacillus thermoleovorans group</taxon>
    </lineage>
</organism>
<protein>
    <submittedName>
        <fullName evidence="1">Uncharacterized protein</fullName>
    </submittedName>
</protein>
<dbReference type="EMBL" id="BA000043">
    <property type="protein sequence ID" value="BAD77535.1"/>
    <property type="molecule type" value="Genomic_DNA"/>
</dbReference>
<accession>Q5KUV1</accession>
<dbReference type="AlphaFoldDB" id="Q5KUV1"/>
<evidence type="ECO:0000313" key="1">
    <source>
        <dbReference type="EMBL" id="BAD77535.1"/>
    </source>
</evidence>
<gene>
    <name evidence="1" type="ordered locus">GK3250</name>
</gene>
<dbReference type="HOGENOM" id="CLU_2553420_0_0_9"/>
<name>Q5KUV1_GEOKA</name>